<sequence length="239" mass="25983">MFSALLEAVESLCPGDLATRVSPDEYQVLVDAALGWLLDDSKPLLGAAQAVLGDDIFEPSEVGFECSAAKPNASGTVAVPVDLACMFIRPGGVNRALSLDLTVLRGYKKHPRLQQASVEIELDFNELSTKAAFESIYRDYKAQTCRLLDQAQLAFFTSYCSDIVGKTKSAKVSAKLDEYFSDPEADCSFTLSKSCPQGTAHSTGIRTFLILCVLYVACRNQANGKAWRAGFEKSLMRLV</sequence>
<evidence type="ECO:0000313" key="1">
    <source>
        <dbReference type="EMBL" id="RRS04062.1"/>
    </source>
</evidence>
<dbReference type="Proteomes" id="UP000269265">
    <property type="component" value="Unassembled WGS sequence"/>
</dbReference>
<accession>A0A426VAZ8</accession>
<organism evidence="1 2">
    <name type="scientific">Aquabacterium soli</name>
    <dbReference type="NCBI Taxonomy" id="2493092"/>
    <lineage>
        <taxon>Bacteria</taxon>
        <taxon>Pseudomonadati</taxon>
        <taxon>Pseudomonadota</taxon>
        <taxon>Betaproteobacteria</taxon>
        <taxon>Burkholderiales</taxon>
        <taxon>Aquabacterium</taxon>
    </lineage>
</organism>
<gene>
    <name evidence="1" type="ORF">EIP75_11780</name>
</gene>
<name>A0A426VAZ8_9BURK</name>
<dbReference type="AlphaFoldDB" id="A0A426VAZ8"/>
<keyword evidence="2" id="KW-1185">Reference proteome</keyword>
<reference evidence="1 2" key="1">
    <citation type="submission" date="2018-12" db="EMBL/GenBank/DDBJ databases">
        <title>The whole draft genome of Aquabacterium sp. SJQ9.</title>
        <authorList>
            <person name="Sun L."/>
            <person name="Gao X."/>
            <person name="Chen W."/>
            <person name="Huang K."/>
        </authorList>
    </citation>
    <scope>NUCLEOTIDE SEQUENCE [LARGE SCALE GENOMIC DNA]</scope>
    <source>
        <strain evidence="1 2">SJQ9</strain>
    </source>
</reference>
<dbReference type="RefSeq" id="WP_125243466.1">
    <property type="nucleotide sequence ID" value="NZ_RSED01000008.1"/>
</dbReference>
<evidence type="ECO:0000313" key="2">
    <source>
        <dbReference type="Proteomes" id="UP000269265"/>
    </source>
</evidence>
<protein>
    <submittedName>
        <fullName evidence="1">Uncharacterized protein</fullName>
    </submittedName>
</protein>
<dbReference type="EMBL" id="RSED01000008">
    <property type="protein sequence ID" value="RRS04062.1"/>
    <property type="molecule type" value="Genomic_DNA"/>
</dbReference>
<proteinExistence type="predicted"/>
<comment type="caution">
    <text evidence="1">The sequence shown here is derived from an EMBL/GenBank/DDBJ whole genome shotgun (WGS) entry which is preliminary data.</text>
</comment>